<gene>
    <name evidence="2" type="ORF">SCLCIDRAFT_23266</name>
</gene>
<dbReference type="Proteomes" id="UP000053989">
    <property type="component" value="Unassembled WGS sequence"/>
</dbReference>
<dbReference type="EMBL" id="KN822026">
    <property type="protein sequence ID" value="KIM64907.1"/>
    <property type="molecule type" value="Genomic_DNA"/>
</dbReference>
<name>A0A0C3AJ29_9AGAM</name>
<dbReference type="HOGENOM" id="CLU_1886970_0_0_1"/>
<sequence length="135" mass="14561">MNPPTAGPKRKQRKNFEIPPRDSGLNVGLQPMDAQLGLAGDQSQSPPALSMQQMPLGEFVPQQPTSGEFIPEQSSSGEFDPREFVPQQTPSGESVSHGQRFTTTQELLPSAAAQITRTEAFLTQPRPALPPPSKA</sequence>
<feature type="compositionally biased region" description="Polar residues" evidence="1">
    <location>
        <begin position="62"/>
        <end position="77"/>
    </location>
</feature>
<organism evidence="2 3">
    <name type="scientific">Scleroderma citrinum Foug A</name>
    <dbReference type="NCBI Taxonomy" id="1036808"/>
    <lineage>
        <taxon>Eukaryota</taxon>
        <taxon>Fungi</taxon>
        <taxon>Dikarya</taxon>
        <taxon>Basidiomycota</taxon>
        <taxon>Agaricomycotina</taxon>
        <taxon>Agaricomycetes</taxon>
        <taxon>Agaricomycetidae</taxon>
        <taxon>Boletales</taxon>
        <taxon>Sclerodermatineae</taxon>
        <taxon>Sclerodermataceae</taxon>
        <taxon>Scleroderma</taxon>
    </lineage>
</organism>
<feature type="region of interest" description="Disordered" evidence="1">
    <location>
        <begin position="1"/>
        <end position="29"/>
    </location>
</feature>
<proteinExistence type="predicted"/>
<dbReference type="InParanoid" id="A0A0C3AJ29"/>
<feature type="region of interest" description="Disordered" evidence="1">
    <location>
        <begin position="58"/>
        <end position="100"/>
    </location>
</feature>
<dbReference type="AlphaFoldDB" id="A0A0C3AJ29"/>
<reference evidence="3" key="2">
    <citation type="submission" date="2015-01" db="EMBL/GenBank/DDBJ databases">
        <title>Evolutionary Origins and Diversification of the Mycorrhizal Mutualists.</title>
        <authorList>
            <consortium name="DOE Joint Genome Institute"/>
            <consortium name="Mycorrhizal Genomics Consortium"/>
            <person name="Kohler A."/>
            <person name="Kuo A."/>
            <person name="Nagy L.G."/>
            <person name="Floudas D."/>
            <person name="Copeland A."/>
            <person name="Barry K.W."/>
            <person name="Cichocki N."/>
            <person name="Veneault-Fourrey C."/>
            <person name="LaButti K."/>
            <person name="Lindquist E.A."/>
            <person name="Lipzen A."/>
            <person name="Lundell T."/>
            <person name="Morin E."/>
            <person name="Murat C."/>
            <person name="Riley R."/>
            <person name="Ohm R."/>
            <person name="Sun H."/>
            <person name="Tunlid A."/>
            <person name="Henrissat B."/>
            <person name="Grigoriev I.V."/>
            <person name="Hibbett D.S."/>
            <person name="Martin F."/>
        </authorList>
    </citation>
    <scope>NUCLEOTIDE SEQUENCE [LARGE SCALE GENOMIC DNA]</scope>
    <source>
        <strain evidence="3">Foug A</strain>
    </source>
</reference>
<feature type="compositionally biased region" description="Polar residues" evidence="1">
    <location>
        <begin position="86"/>
        <end position="100"/>
    </location>
</feature>
<reference evidence="2 3" key="1">
    <citation type="submission" date="2014-04" db="EMBL/GenBank/DDBJ databases">
        <authorList>
            <consortium name="DOE Joint Genome Institute"/>
            <person name="Kuo A."/>
            <person name="Kohler A."/>
            <person name="Nagy L.G."/>
            <person name="Floudas D."/>
            <person name="Copeland A."/>
            <person name="Barry K.W."/>
            <person name="Cichocki N."/>
            <person name="Veneault-Fourrey C."/>
            <person name="LaButti K."/>
            <person name="Lindquist E.A."/>
            <person name="Lipzen A."/>
            <person name="Lundell T."/>
            <person name="Morin E."/>
            <person name="Murat C."/>
            <person name="Sun H."/>
            <person name="Tunlid A."/>
            <person name="Henrissat B."/>
            <person name="Grigoriev I.V."/>
            <person name="Hibbett D.S."/>
            <person name="Martin F."/>
            <person name="Nordberg H.P."/>
            <person name="Cantor M.N."/>
            <person name="Hua S.X."/>
        </authorList>
    </citation>
    <scope>NUCLEOTIDE SEQUENCE [LARGE SCALE GENOMIC DNA]</scope>
    <source>
        <strain evidence="2 3">Foug A</strain>
    </source>
</reference>
<accession>A0A0C3AJ29</accession>
<evidence type="ECO:0000313" key="2">
    <source>
        <dbReference type="EMBL" id="KIM64907.1"/>
    </source>
</evidence>
<evidence type="ECO:0000256" key="1">
    <source>
        <dbReference type="SAM" id="MobiDB-lite"/>
    </source>
</evidence>
<keyword evidence="3" id="KW-1185">Reference proteome</keyword>
<evidence type="ECO:0000313" key="3">
    <source>
        <dbReference type="Proteomes" id="UP000053989"/>
    </source>
</evidence>
<protein>
    <submittedName>
        <fullName evidence="2">Uncharacterized protein</fullName>
    </submittedName>
</protein>